<keyword evidence="2" id="KW-1185">Reference proteome</keyword>
<dbReference type="Proteomes" id="UP000265520">
    <property type="component" value="Unassembled WGS sequence"/>
</dbReference>
<evidence type="ECO:0000313" key="1">
    <source>
        <dbReference type="EMBL" id="MCI38282.1"/>
    </source>
</evidence>
<reference evidence="1 2" key="1">
    <citation type="journal article" date="2018" name="Front. Plant Sci.">
        <title>Red Clover (Trifolium pratense) and Zigzag Clover (T. medium) - A Picture of Genomic Similarities and Differences.</title>
        <authorList>
            <person name="Dluhosova J."/>
            <person name="Istvanek J."/>
            <person name="Nedelnik J."/>
            <person name="Repkova J."/>
        </authorList>
    </citation>
    <scope>NUCLEOTIDE SEQUENCE [LARGE SCALE GENOMIC DNA]</scope>
    <source>
        <strain evidence="2">cv. 10/8</strain>
        <tissue evidence="1">Leaf</tissue>
    </source>
</reference>
<dbReference type="AlphaFoldDB" id="A0A392RPY6"/>
<sequence length="40" mass="4305">MVVMMNNNSNNNNHVLRGAASITSATLFGWKTVPKSAVTK</sequence>
<dbReference type="EMBL" id="LXQA010253978">
    <property type="protein sequence ID" value="MCI38282.1"/>
    <property type="molecule type" value="Genomic_DNA"/>
</dbReference>
<organism evidence="1 2">
    <name type="scientific">Trifolium medium</name>
    <dbReference type="NCBI Taxonomy" id="97028"/>
    <lineage>
        <taxon>Eukaryota</taxon>
        <taxon>Viridiplantae</taxon>
        <taxon>Streptophyta</taxon>
        <taxon>Embryophyta</taxon>
        <taxon>Tracheophyta</taxon>
        <taxon>Spermatophyta</taxon>
        <taxon>Magnoliopsida</taxon>
        <taxon>eudicotyledons</taxon>
        <taxon>Gunneridae</taxon>
        <taxon>Pentapetalae</taxon>
        <taxon>rosids</taxon>
        <taxon>fabids</taxon>
        <taxon>Fabales</taxon>
        <taxon>Fabaceae</taxon>
        <taxon>Papilionoideae</taxon>
        <taxon>50 kb inversion clade</taxon>
        <taxon>NPAAA clade</taxon>
        <taxon>Hologalegina</taxon>
        <taxon>IRL clade</taxon>
        <taxon>Trifolieae</taxon>
        <taxon>Trifolium</taxon>
    </lineage>
</organism>
<accession>A0A392RPY6</accession>
<name>A0A392RPY6_9FABA</name>
<comment type="caution">
    <text evidence="1">The sequence shown here is derived from an EMBL/GenBank/DDBJ whole genome shotgun (WGS) entry which is preliminary data.</text>
</comment>
<feature type="non-terminal residue" evidence="1">
    <location>
        <position position="40"/>
    </location>
</feature>
<evidence type="ECO:0000313" key="2">
    <source>
        <dbReference type="Proteomes" id="UP000265520"/>
    </source>
</evidence>
<proteinExistence type="predicted"/>
<protein>
    <submittedName>
        <fullName evidence="1">Uncharacterized protein</fullName>
    </submittedName>
</protein>